<feature type="transmembrane region" description="Helical" evidence="1">
    <location>
        <begin position="836"/>
        <end position="857"/>
    </location>
</feature>
<gene>
    <name evidence="3" type="ORF">JKP88DRAFT_268625</name>
</gene>
<accession>A0A835YZD4</accession>
<evidence type="ECO:0000313" key="4">
    <source>
        <dbReference type="Proteomes" id="UP000664859"/>
    </source>
</evidence>
<dbReference type="InterPro" id="IPR011050">
    <property type="entry name" value="Pectin_lyase_fold/virulence"/>
</dbReference>
<dbReference type="Proteomes" id="UP000664859">
    <property type="component" value="Unassembled WGS sequence"/>
</dbReference>
<name>A0A835YZD4_9STRA</name>
<dbReference type="SUPFAM" id="SSF51126">
    <property type="entry name" value="Pectin lyase-like"/>
    <property type="match status" value="1"/>
</dbReference>
<sequence>MAWRGRARSAAALLLQHLLFSTHTTRTAAAPVSCANPGDLSPIIKTQEDLAALAATAALSCPGGLEVAATAAWTGEMVVNETINVGAGTKLTFASSTWAPGAPQPSLDDAMPTIAARPYRGSGDLGNGFLFSNTPYFLVGPVSEPIEFDDDQPAATLVLRGLKLMDYGDDIDVSSFRAGVRSEVGVLEVSGCVFLGLYEYSNGAAINVQAERGQYPPQPALQVNSSIFASNVVWGFAADDGGLGGSAIYLPEYIGGGLPQSMIISDSRFYDNHLVQGSGTVLIGEEAIIHRCVFSGNKVEAGAGGALYFSTSGFGKVLDSVFDGNAASTEGGCIAFKASKNLDIRNSTFTRCTSAAGGGAVYSEGNTTMDRVNVTDCTALFGGAVHIQDDPWESSSTSWTQIDHFDSGLSVTSSIFTGNTASAGGGALYVDNTIACTVSGSSFSGNTARDGGAVSWVYDPVGMLLRVVRPILTVSDSHFVANTALVAGGAMLLDLQLAEDMINITAVSFASNTAAKGAGILATVPFKFDSSMYSTWTFADNSASSCYVRGFGSSEEWLLAGNTCADVDVVSAAQALDYAPAIGNAYFNTGSDLEAERSCCGAGFVALKSSSSGDWHCTVCDRTAFTCPQAGTVVETVTLEQGYWRGNATFQLRGSEEYVVVHKCLRESACEGGRVYVAAGADSANAANGYCKDGYSGPYCAVCADGFVSTGLYECQQCSASSTAGAYTALLIAFLAAAAAALYVLPNYEVNGHRGALAAWGSLPQLSRPRPSCCSKLRFRFLRIPIIVVQLVSGFMSISGLELAEPFQSFMMRLSILPSFSVVFGCIYDASFYTRLLFMTLAPLVPIAFLGCSWLFACARVGQLRRANAHAAAQCARSDALRRHWTAFLAWTFLIFGTVSSTIFQAFACDELPELGQWRLRADYAVQCYVDGYWGYFGYAMAMLVVYPIGITALYAYLLYLKRQSDRKLDVLAPVEAATGLRSTSNSAQPAGAAIAMYAGAQPNSATDLSVRSIQGSAAAQLSLRSATALGERQSAAVSQSPPGIVGASSFVWDQYHSKAQAWAELMADRGLWWYADFHAVII</sequence>
<keyword evidence="4" id="KW-1185">Reference proteome</keyword>
<comment type="caution">
    <text evidence="3">The sequence shown here is derived from an EMBL/GenBank/DDBJ whole genome shotgun (WGS) entry which is preliminary data.</text>
</comment>
<keyword evidence="1" id="KW-0812">Transmembrane</keyword>
<reference evidence="3" key="1">
    <citation type="submission" date="2021-02" db="EMBL/GenBank/DDBJ databases">
        <title>First Annotated Genome of the Yellow-green Alga Tribonema minus.</title>
        <authorList>
            <person name="Mahan K.M."/>
        </authorList>
    </citation>
    <scope>NUCLEOTIDE SEQUENCE</scope>
    <source>
        <strain evidence="3">UTEX B ZZ1240</strain>
    </source>
</reference>
<evidence type="ECO:0008006" key="5">
    <source>
        <dbReference type="Google" id="ProtNLM"/>
    </source>
</evidence>
<proteinExistence type="predicted"/>
<feature type="transmembrane region" description="Helical" evidence="1">
    <location>
        <begin position="724"/>
        <end position="745"/>
    </location>
</feature>
<feature type="signal peptide" evidence="2">
    <location>
        <begin position="1"/>
        <end position="29"/>
    </location>
</feature>
<dbReference type="EMBL" id="JAFCMP010000176">
    <property type="protein sequence ID" value="KAG5184200.1"/>
    <property type="molecule type" value="Genomic_DNA"/>
</dbReference>
<dbReference type="PANTHER" id="PTHR11319">
    <property type="entry name" value="G PROTEIN-COUPLED RECEPTOR-RELATED"/>
    <property type="match status" value="1"/>
</dbReference>
<keyword evidence="1" id="KW-1133">Transmembrane helix</keyword>
<evidence type="ECO:0000313" key="3">
    <source>
        <dbReference type="EMBL" id="KAG5184200.1"/>
    </source>
</evidence>
<protein>
    <recommendedName>
        <fullName evidence="5">Right handed beta helix domain-containing protein</fullName>
    </recommendedName>
</protein>
<keyword evidence="2" id="KW-0732">Signal</keyword>
<feature type="transmembrane region" description="Helical" evidence="1">
    <location>
        <begin position="887"/>
        <end position="908"/>
    </location>
</feature>
<keyword evidence="1" id="KW-0472">Membrane</keyword>
<evidence type="ECO:0000256" key="1">
    <source>
        <dbReference type="SAM" id="Phobius"/>
    </source>
</evidence>
<evidence type="ECO:0000256" key="2">
    <source>
        <dbReference type="SAM" id="SignalP"/>
    </source>
</evidence>
<dbReference type="AlphaFoldDB" id="A0A835YZD4"/>
<organism evidence="3 4">
    <name type="scientific">Tribonema minus</name>
    <dbReference type="NCBI Taxonomy" id="303371"/>
    <lineage>
        <taxon>Eukaryota</taxon>
        <taxon>Sar</taxon>
        <taxon>Stramenopiles</taxon>
        <taxon>Ochrophyta</taxon>
        <taxon>PX clade</taxon>
        <taxon>Xanthophyceae</taxon>
        <taxon>Tribonematales</taxon>
        <taxon>Tribonemataceae</taxon>
        <taxon>Tribonema</taxon>
    </lineage>
</organism>
<dbReference type="OrthoDB" id="5964538at2759"/>
<dbReference type="PANTHER" id="PTHR11319:SF35">
    <property type="entry name" value="OUTER MEMBRANE PROTEIN PMPC-RELATED"/>
    <property type="match status" value="1"/>
</dbReference>
<feature type="transmembrane region" description="Helical" evidence="1">
    <location>
        <begin position="936"/>
        <end position="960"/>
    </location>
</feature>
<feature type="chain" id="PRO_5033033424" description="Right handed beta helix domain-containing protein" evidence="2">
    <location>
        <begin position="30"/>
        <end position="1083"/>
    </location>
</feature>